<reference evidence="1" key="1">
    <citation type="journal article" date="2014" name="Front. Microbiol.">
        <title>High frequency of phylogenetically diverse reductive dehalogenase-homologous genes in deep subseafloor sedimentary metagenomes.</title>
        <authorList>
            <person name="Kawai M."/>
            <person name="Futagami T."/>
            <person name="Toyoda A."/>
            <person name="Takaki Y."/>
            <person name="Nishi S."/>
            <person name="Hori S."/>
            <person name="Arai W."/>
            <person name="Tsubouchi T."/>
            <person name="Morono Y."/>
            <person name="Uchiyama I."/>
            <person name="Ito T."/>
            <person name="Fujiyama A."/>
            <person name="Inagaki F."/>
            <person name="Takami H."/>
        </authorList>
    </citation>
    <scope>NUCLEOTIDE SEQUENCE</scope>
    <source>
        <strain evidence="1">Expedition CK06-06</strain>
    </source>
</reference>
<gene>
    <name evidence="1" type="ORF">S01H1_62641</name>
</gene>
<dbReference type="AlphaFoldDB" id="X0XF61"/>
<dbReference type="EMBL" id="BARS01041158">
    <property type="protein sequence ID" value="GAG41755.1"/>
    <property type="molecule type" value="Genomic_DNA"/>
</dbReference>
<comment type="caution">
    <text evidence="1">The sequence shown here is derived from an EMBL/GenBank/DDBJ whole genome shotgun (WGS) entry which is preliminary data.</text>
</comment>
<name>X0XF61_9ZZZZ</name>
<proteinExistence type="predicted"/>
<accession>X0XF61</accession>
<sequence>MSDVSEEFTCDDWMYGKNIIYLITKSVKEPPEPIEPWLDRVVHIISLHNIRRIEVIRE</sequence>
<evidence type="ECO:0000313" key="1">
    <source>
        <dbReference type="EMBL" id="GAG41755.1"/>
    </source>
</evidence>
<protein>
    <submittedName>
        <fullName evidence="1">Uncharacterized protein</fullName>
    </submittedName>
</protein>
<organism evidence="1">
    <name type="scientific">marine sediment metagenome</name>
    <dbReference type="NCBI Taxonomy" id="412755"/>
    <lineage>
        <taxon>unclassified sequences</taxon>
        <taxon>metagenomes</taxon>
        <taxon>ecological metagenomes</taxon>
    </lineage>
</organism>